<dbReference type="RefSeq" id="XP_023625499.1">
    <property type="nucleotide sequence ID" value="XM_023769731.1"/>
</dbReference>
<reference evidence="2 3" key="1">
    <citation type="submission" date="2016-03" db="EMBL/GenBank/DDBJ databases">
        <authorList>
            <person name="Ploux O."/>
        </authorList>
    </citation>
    <scope>NUCLEOTIDE SEQUENCE [LARGE SCALE GENOMIC DNA]</scope>
    <source>
        <strain evidence="2 3">URUG2</strain>
    </source>
</reference>
<dbReference type="Proteomes" id="UP000225277">
    <property type="component" value="Unassembled WGS sequence"/>
</dbReference>
<feature type="region of interest" description="Disordered" evidence="1">
    <location>
        <begin position="351"/>
        <end position="545"/>
    </location>
</feature>
<feature type="compositionally biased region" description="Low complexity" evidence="1">
    <location>
        <begin position="466"/>
        <end position="480"/>
    </location>
</feature>
<feature type="region of interest" description="Disordered" evidence="1">
    <location>
        <begin position="626"/>
        <end position="648"/>
    </location>
</feature>
<feature type="compositionally biased region" description="Polar residues" evidence="1">
    <location>
        <begin position="263"/>
        <end position="273"/>
    </location>
</feature>
<feature type="compositionally biased region" description="Basic and acidic residues" evidence="1">
    <location>
        <begin position="357"/>
        <end position="374"/>
    </location>
</feature>
<feature type="compositionally biased region" description="Polar residues" evidence="1">
    <location>
        <begin position="481"/>
        <end position="495"/>
    </location>
</feature>
<feature type="region of interest" description="Disordered" evidence="1">
    <location>
        <begin position="299"/>
        <end position="318"/>
    </location>
</feature>
<evidence type="ECO:0000313" key="2">
    <source>
        <dbReference type="EMBL" id="CZT18609.1"/>
    </source>
</evidence>
<evidence type="ECO:0000256" key="1">
    <source>
        <dbReference type="SAM" id="MobiDB-lite"/>
    </source>
</evidence>
<organism evidence="2 3">
    <name type="scientific">Ramularia collo-cygni</name>
    <dbReference type="NCBI Taxonomy" id="112498"/>
    <lineage>
        <taxon>Eukaryota</taxon>
        <taxon>Fungi</taxon>
        <taxon>Dikarya</taxon>
        <taxon>Ascomycota</taxon>
        <taxon>Pezizomycotina</taxon>
        <taxon>Dothideomycetes</taxon>
        <taxon>Dothideomycetidae</taxon>
        <taxon>Mycosphaerellales</taxon>
        <taxon>Mycosphaerellaceae</taxon>
        <taxon>Ramularia</taxon>
    </lineage>
</organism>
<feature type="compositionally biased region" description="Polar residues" evidence="1">
    <location>
        <begin position="422"/>
        <end position="440"/>
    </location>
</feature>
<protein>
    <submittedName>
        <fullName evidence="2">Uncharacterized protein</fullName>
    </submittedName>
</protein>
<feature type="compositionally biased region" description="Polar residues" evidence="1">
    <location>
        <begin position="513"/>
        <end position="531"/>
    </location>
</feature>
<feature type="region of interest" description="Disordered" evidence="1">
    <location>
        <begin position="148"/>
        <end position="205"/>
    </location>
</feature>
<accession>A0A2D3VAN9</accession>
<dbReference type="EMBL" id="FJUY01000006">
    <property type="protein sequence ID" value="CZT18609.1"/>
    <property type="molecule type" value="Genomic_DNA"/>
</dbReference>
<gene>
    <name evidence="2" type="ORF">RCC_04453</name>
</gene>
<feature type="region of interest" description="Disordered" evidence="1">
    <location>
        <begin position="235"/>
        <end position="283"/>
    </location>
</feature>
<evidence type="ECO:0000313" key="3">
    <source>
        <dbReference type="Proteomes" id="UP000225277"/>
    </source>
</evidence>
<name>A0A2D3VAN9_9PEZI</name>
<keyword evidence="3" id="KW-1185">Reference proteome</keyword>
<dbReference type="AlphaFoldDB" id="A0A2D3VAN9"/>
<sequence>MSYHKIPRMDINFILNNNTSTSKMSDESVYNPFGVGSRTPNTNASASAGTMNCTCRTFADPGGYFDCHLWGPLNPGPNCPLHPMLSGSKAGIYGIMPPGYPPSQSYKSQNDGVSSTPVSRQLIGSAYSLPINPEEMQQDRTHLGLAPMQSMLPSYPPTTTQHRSSEHQSSHAPGTGPSPASLPRPNEVEPWRIQPPKTPPFLQCFDQPTAYRGAATASLGGGPNFRVDDFLTGYETGPHVRSSNGTLRYRNYETSERKRRDSTSVPQSTNSSKPKVAGDNPSSLQEHVAALHRLTDMPSRRLPVSIPSPPVAPRRRGEDKIETWRARMPVMQSKKADTLWNLSGIPEQRIMGQGQPAEKRNVMKAVESSKEMAKRSAGSSTEKNGSSSKDVVDSKPTLRVEIPAIGGNPPRQEIKPEAGPSTKESTSDPLNGAEPTSTRGSEVLVKPGVLSMQDLLPKQDLETNATSSSTEQSPSSLTPSNGVQSASNPAGQMPTNGEEPSKKAPKSMADSFAETTSTRASTPTEPGNCNRTPGFERPRSHCGTRRGNCYGDWSSNGAPYNRPERWGAFGVQYCPPIPLPGDHMPGPEPAGCGKCGEVEMCEHELESLGWVDTKDETAETAEIAEKAGGESGFEAEIDEQAEEEWDLI</sequence>
<feature type="compositionally biased region" description="Polar residues" evidence="1">
    <location>
        <begin position="377"/>
        <end position="389"/>
    </location>
</feature>
<dbReference type="GeneID" id="35599627"/>
<proteinExistence type="predicted"/>
<feature type="compositionally biased region" description="Basic and acidic residues" evidence="1">
    <location>
        <begin position="250"/>
        <end position="262"/>
    </location>
</feature>
<feature type="compositionally biased region" description="Acidic residues" evidence="1">
    <location>
        <begin position="633"/>
        <end position="648"/>
    </location>
</feature>